<sequence>MTVNKNFMGVEDPGIAVITGASSGIGESFARILSSQGFDLIITARRKDRLEALATELKQRHNVSVEILSGDLSQPEFMDEISLYIEKINNLDVLVNNAGFGTGENFISKNSDINVFMKMLNLHCGATVRLMHAALKTMRENDRGVIFNISSIASLILHGSREPMYHSTKAFISAFTEMVQLKLNFIKSKVKLKSICPGNTHTEIFGISGTAVPGKFGGPMHPEEVINIALDSYKNRDIIVITGDHNVEEVMEWREVAYKKPGRYFSKDFTKTGFVKNI</sequence>
<evidence type="ECO:0000256" key="2">
    <source>
        <dbReference type="ARBA" id="ARBA00023002"/>
    </source>
</evidence>
<comment type="caution">
    <text evidence="3">The sequence shown here is derived from an EMBL/GenBank/DDBJ whole genome shotgun (WGS) entry which is preliminary data.</text>
</comment>
<dbReference type="AlphaFoldDB" id="A0A0F9JA46"/>
<dbReference type="SUPFAM" id="SSF51735">
    <property type="entry name" value="NAD(P)-binding Rossmann-fold domains"/>
    <property type="match status" value="1"/>
</dbReference>
<dbReference type="PIRSF" id="PIRSF000126">
    <property type="entry name" value="11-beta-HSD1"/>
    <property type="match status" value="1"/>
</dbReference>
<evidence type="ECO:0000313" key="3">
    <source>
        <dbReference type="EMBL" id="KKM51823.1"/>
    </source>
</evidence>
<dbReference type="Gene3D" id="3.40.50.720">
    <property type="entry name" value="NAD(P)-binding Rossmann-like Domain"/>
    <property type="match status" value="1"/>
</dbReference>
<dbReference type="CDD" id="cd05233">
    <property type="entry name" value="SDR_c"/>
    <property type="match status" value="1"/>
</dbReference>
<gene>
    <name evidence="3" type="ORF">LCGC14_1555240</name>
</gene>
<accession>A0A0F9JA46</accession>
<dbReference type="Pfam" id="PF00106">
    <property type="entry name" value="adh_short"/>
    <property type="match status" value="1"/>
</dbReference>
<dbReference type="InterPro" id="IPR002347">
    <property type="entry name" value="SDR_fam"/>
</dbReference>
<comment type="similarity">
    <text evidence="1">Belongs to the short-chain dehydrogenases/reductases (SDR) family.</text>
</comment>
<reference evidence="3" key="1">
    <citation type="journal article" date="2015" name="Nature">
        <title>Complex archaea that bridge the gap between prokaryotes and eukaryotes.</title>
        <authorList>
            <person name="Spang A."/>
            <person name="Saw J.H."/>
            <person name="Jorgensen S.L."/>
            <person name="Zaremba-Niedzwiedzka K."/>
            <person name="Martijn J."/>
            <person name="Lind A.E."/>
            <person name="van Eijk R."/>
            <person name="Schleper C."/>
            <person name="Guy L."/>
            <person name="Ettema T.J."/>
        </authorList>
    </citation>
    <scope>NUCLEOTIDE SEQUENCE</scope>
</reference>
<dbReference type="GO" id="GO:0016491">
    <property type="term" value="F:oxidoreductase activity"/>
    <property type="evidence" value="ECO:0007669"/>
    <property type="project" value="UniProtKB-KW"/>
</dbReference>
<dbReference type="PRINTS" id="PR00081">
    <property type="entry name" value="GDHRDH"/>
</dbReference>
<dbReference type="InterPro" id="IPR036291">
    <property type="entry name" value="NAD(P)-bd_dom_sf"/>
</dbReference>
<keyword evidence="2" id="KW-0560">Oxidoreductase</keyword>
<proteinExistence type="inferred from homology"/>
<name>A0A0F9JA46_9ZZZZ</name>
<dbReference type="EMBL" id="LAZR01011943">
    <property type="protein sequence ID" value="KKM51823.1"/>
    <property type="molecule type" value="Genomic_DNA"/>
</dbReference>
<evidence type="ECO:0000256" key="1">
    <source>
        <dbReference type="ARBA" id="ARBA00006484"/>
    </source>
</evidence>
<protein>
    <submittedName>
        <fullName evidence="3">Uncharacterized protein</fullName>
    </submittedName>
</protein>
<dbReference type="PRINTS" id="PR00080">
    <property type="entry name" value="SDRFAMILY"/>
</dbReference>
<organism evidence="3">
    <name type="scientific">marine sediment metagenome</name>
    <dbReference type="NCBI Taxonomy" id="412755"/>
    <lineage>
        <taxon>unclassified sequences</taxon>
        <taxon>metagenomes</taxon>
        <taxon>ecological metagenomes</taxon>
    </lineage>
</organism>
<dbReference type="PANTHER" id="PTHR42901">
    <property type="entry name" value="ALCOHOL DEHYDROGENASE"/>
    <property type="match status" value="1"/>
</dbReference>
<dbReference type="PANTHER" id="PTHR42901:SF1">
    <property type="entry name" value="ALCOHOL DEHYDROGENASE"/>
    <property type="match status" value="1"/>
</dbReference>